<evidence type="ECO:0000256" key="7">
    <source>
        <dbReference type="ARBA" id="ARBA00022840"/>
    </source>
</evidence>
<dbReference type="GO" id="GO:0003677">
    <property type="term" value="F:DNA binding"/>
    <property type="evidence" value="ECO:0007669"/>
    <property type="project" value="UniProtKB-UniRule"/>
</dbReference>
<protein>
    <recommendedName>
        <fullName evidence="4">DNA topoisomerase (ATP-hydrolyzing)</fullName>
        <ecNumber evidence="4">5.6.2.2</ecNumber>
    </recommendedName>
</protein>
<dbReference type="OrthoDB" id="5866at2157"/>
<dbReference type="PRINTS" id="PR01550">
    <property type="entry name" value="TOP6AFAMILY"/>
</dbReference>
<evidence type="ECO:0000256" key="4">
    <source>
        <dbReference type="ARBA" id="ARBA00012895"/>
    </source>
</evidence>
<comment type="similarity">
    <text evidence="3 12">Belongs to the TOP6A family.</text>
</comment>
<evidence type="ECO:0000256" key="12">
    <source>
        <dbReference type="PROSITE-ProRule" id="PRU01385"/>
    </source>
</evidence>
<feature type="domain" description="Type II DNA topoisomerase VI subunit A all-beta" evidence="14">
    <location>
        <begin position="148"/>
        <end position="190"/>
    </location>
</feature>
<evidence type="ECO:0000256" key="9">
    <source>
        <dbReference type="ARBA" id="ARBA00023029"/>
    </source>
</evidence>
<dbReference type="Pfam" id="PF04406">
    <property type="entry name" value="TP6A_N"/>
    <property type="match status" value="1"/>
</dbReference>
<organism evidence="16 17">
    <name type="scientific">Candidatus Mancarchaeum acidiphilum</name>
    <dbReference type="NCBI Taxonomy" id="1920749"/>
    <lineage>
        <taxon>Archaea</taxon>
        <taxon>Candidatus Micrarchaeota</taxon>
        <taxon>Candidatus Mancarchaeum</taxon>
    </lineage>
</organism>
<sequence>MPDESPKTRITEDVLREFGNMLIRDIFSDKNPSFQTSVRSRTNVVFDKSKGFLTLGDSKEEHSFINVSQSKGFMQTIAIAAKCYSFIKQNQHATIRDLFYQLKYSLGDDLDENIFNEQSESNPLIEDLEVALDLRREQLNLNANRKGVLVGNMRIIDKFGDETVEIDGAKTGRSGWAIPSDVDNDIQFVDIDADYVLVVEKDALWYRLNEDKFWKKENAIIISPMGQAARGTRRLIRKLSDKGLPIYVFNDCDAWGWYIYWTIKTGSINLAYISDDLATPKAKFIGVTMSDLEAYPFLKGLTMKANDMDIKKAQEMLNYPWISRYPEWVNELNLVLKMKKKLEQNSLEGPKLSFVDEYINDKIKKGNFLP</sequence>
<evidence type="ECO:0000259" key="13">
    <source>
        <dbReference type="Pfam" id="PF04406"/>
    </source>
</evidence>
<dbReference type="SUPFAM" id="SSF56726">
    <property type="entry name" value="DNA topoisomerase IV, alpha subunit"/>
    <property type="match status" value="1"/>
</dbReference>
<dbReference type="PRINTS" id="PR01552">
    <property type="entry name" value="TPISMRASE6A"/>
</dbReference>
<dbReference type="InterPro" id="IPR034136">
    <property type="entry name" value="TOPRIM_Topo6A/Spo11"/>
</dbReference>
<evidence type="ECO:0000256" key="5">
    <source>
        <dbReference type="ARBA" id="ARBA00022723"/>
    </source>
</evidence>
<evidence type="ECO:0000256" key="6">
    <source>
        <dbReference type="ARBA" id="ARBA00022741"/>
    </source>
</evidence>
<dbReference type="InterPro" id="IPR036078">
    <property type="entry name" value="Spo11/TopoVI_A_sf"/>
</dbReference>
<evidence type="ECO:0000256" key="2">
    <source>
        <dbReference type="ARBA" id="ARBA00001946"/>
    </source>
</evidence>
<keyword evidence="8" id="KW-0460">Magnesium</keyword>
<gene>
    <name evidence="16" type="ORF">Mia14_0573</name>
</gene>
<dbReference type="InterPro" id="IPR049333">
    <property type="entry name" value="Topo_VI_alpha"/>
</dbReference>
<evidence type="ECO:0000256" key="3">
    <source>
        <dbReference type="ARBA" id="ARBA00006559"/>
    </source>
</evidence>
<comment type="cofactor">
    <cofactor evidence="2">
        <name>Mg(2+)</name>
        <dbReference type="ChEBI" id="CHEBI:18420"/>
    </cofactor>
</comment>
<keyword evidence="9 12" id="KW-0799">Topoisomerase</keyword>
<keyword evidence="6" id="KW-0547">Nucleotide-binding</keyword>
<dbReference type="Gene3D" id="1.10.10.10">
    <property type="entry name" value="Winged helix-like DNA-binding domain superfamily/Winged helix DNA-binding domain"/>
    <property type="match status" value="1"/>
</dbReference>
<name>A0A218NN38_9ARCH</name>
<dbReference type="CDD" id="cd00223">
    <property type="entry name" value="TOPRIM_TopoIIB_SPO"/>
    <property type="match status" value="1"/>
</dbReference>
<feature type="domain" description="Spo11/DNA topoisomerase VI subunit A N-terminal" evidence="13">
    <location>
        <begin position="73"/>
        <end position="140"/>
    </location>
</feature>
<keyword evidence="7" id="KW-0067">ATP-binding</keyword>
<dbReference type="PROSITE" id="PS52041">
    <property type="entry name" value="TOPO_IIB"/>
    <property type="match status" value="1"/>
</dbReference>
<evidence type="ECO:0000256" key="1">
    <source>
        <dbReference type="ARBA" id="ARBA00000185"/>
    </source>
</evidence>
<dbReference type="RefSeq" id="WP_088820156.1">
    <property type="nucleotide sequence ID" value="NZ_CP019964.1"/>
</dbReference>
<dbReference type="GO" id="GO:0006265">
    <property type="term" value="P:DNA topological change"/>
    <property type="evidence" value="ECO:0007669"/>
    <property type="project" value="InterPro"/>
</dbReference>
<keyword evidence="10 12" id="KW-0238">DNA-binding</keyword>
<dbReference type="InterPro" id="IPR036388">
    <property type="entry name" value="WH-like_DNA-bd_sf"/>
</dbReference>
<dbReference type="PANTHER" id="PTHR10848">
    <property type="entry name" value="MEIOTIC RECOMBINATION PROTEIN SPO11"/>
    <property type="match status" value="1"/>
</dbReference>
<dbReference type="KEGG" id="marh:Mia14_0573"/>
<reference evidence="16 17" key="1">
    <citation type="journal article" date="2017" name="Nat. Commun.">
        <title>'ARMAN' archaea depend on association with euryarchaeal host in culture and in situ.</title>
        <authorList>
            <person name="Golyshina O."/>
            <person name="Toshchakov S."/>
            <person name="Makarova K."/>
            <person name="Gavrilov S."/>
            <person name="Korzhenkov A."/>
            <person name="La Cono V."/>
            <person name="Arcadi E."/>
            <person name="Nechitaylo T."/>
            <person name="Ferrer M."/>
            <person name="Kublanov I."/>
            <person name="Wolf Y."/>
            <person name="Yakimov M."/>
            <person name="Golyshin P."/>
            <person name="Slesarev A."/>
            <person name="Kozyavkin S."/>
        </authorList>
    </citation>
    <scope>NUCLEOTIDE SEQUENCE [LARGE SCALE GENOMIC DNA]</scope>
    <source>
        <strain evidence="16 17">Mia14</strain>
    </source>
</reference>
<dbReference type="GO" id="GO:0005694">
    <property type="term" value="C:chromosome"/>
    <property type="evidence" value="ECO:0007669"/>
    <property type="project" value="InterPro"/>
</dbReference>
<evidence type="ECO:0000259" key="15">
    <source>
        <dbReference type="Pfam" id="PF21180"/>
    </source>
</evidence>
<dbReference type="InterPro" id="IPR004085">
    <property type="entry name" value="TopoVI_A"/>
</dbReference>
<dbReference type="Pfam" id="PF21180">
    <property type="entry name" value="TOP6A-Spo11_Toprim"/>
    <property type="match status" value="1"/>
</dbReference>
<dbReference type="InterPro" id="IPR002815">
    <property type="entry name" value="Spo11/TopoVI_A"/>
</dbReference>
<feature type="active site" description="O-(5'-phospho-DNA)-tyrosine intermediate" evidence="12">
    <location>
        <position position="100"/>
    </location>
</feature>
<dbReference type="GeneID" id="33314128"/>
<dbReference type="GO" id="GO:0003918">
    <property type="term" value="F:DNA topoisomerase type II (double strand cut, ATP-hydrolyzing) activity"/>
    <property type="evidence" value="ECO:0007669"/>
    <property type="project" value="UniProtKB-UniRule"/>
</dbReference>
<dbReference type="EC" id="5.6.2.2" evidence="4"/>
<dbReference type="GO" id="GO:0005524">
    <property type="term" value="F:ATP binding"/>
    <property type="evidence" value="ECO:0007669"/>
    <property type="project" value="UniProtKB-KW"/>
</dbReference>
<dbReference type="GO" id="GO:0046872">
    <property type="term" value="F:metal ion binding"/>
    <property type="evidence" value="ECO:0007669"/>
    <property type="project" value="UniProtKB-KW"/>
</dbReference>
<evidence type="ECO:0000256" key="10">
    <source>
        <dbReference type="ARBA" id="ARBA00023125"/>
    </source>
</evidence>
<proteinExistence type="inferred from homology"/>
<dbReference type="InterPro" id="IPR013049">
    <property type="entry name" value="Spo11/TopoVI_A_N"/>
</dbReference>
<dbReference type="AlphaFoldDB" id="A0A218NN38"/>
<evidence type="ECO:0000259" key="14">
    <source>
        <dbReference type="Pfam" id="PF20768"/>
    </source>
</evidence>
<dbReference type="Gene3D" id="3.40.1360.10">
    <property type="match status" value="1"/>
</dbReference>
<keyword evidence="17" id="KW-1185">Reference proteome</keyword>
<evidence type="ECO:0000313" key="16">
    <source>
        <dbReference type="EMBL" id="ASI13881.1"/>
    </source>
</evidence>
<keyword evidence="11 12" id="KW-0413">Isomerase</keyword>
<evidence type="ECO:0000256" key="8">
    <source>
        <dbReference type="ARBA" id="ARBA00022842"/>
    </source>
</evidence>
<keyword evidence="5" id="KW-0479">Metal-binding</keyword>
<dbReference type="Proteomes" id="UP000197679">
    <property type="component" value="Chromosome"/>
</dbReference>
<comment type="catalytic activity">
    <reaction evidence="1 12">
        <text>ATP-dependent breakage, passage and rejoining of double-stranded DNA.</text>
        <dbReference type="EC" id="5.6.2.2"/>
    </reaction>
</comment>
<feature type="domain" description="Topoisomerase 6 subunit A/Spo11 TOPRIM" evidence="15">
    <location>
        <begin position="195"/>
        <end position="363"/>
    </location>
</feature>
<accession>A0A218NN38</accession>
<dbReference type="PANTHER" id="PTHR10848:SF0">
    <property type="entry name" value="MEIOTIC RECOMBINATION PROTEIN SPO11"/>
    <property type="match status" value="1"/>
</dbReference>
<dbReference type="EMBL" id="CP019964">
    <property type="protein sequence ID" value="ASI13881.1"/>
    <property type="molecule type" value="Genomic_DNA"/>
</dbReference>
<evidence type="ECO:0000313" key="17">
    <source>
        <dbReference type="Proteomes" id="UP000197679"/>
    </source>
</evidence>
<evidence type="ECO:0000256" key="11">
    <source>
        <dbReference type="ARBA" id="ARBA00023235"/>
    </source>
</evidence>
<dbReference type="Pfam" id="PF20768">
    <property type="entry name" value="Topo_VI_alpha"/>
    <property type="match status" value="1"/>
</dbReference>